<feature type="binding site" evidence="1">
    <location>
        <position position="195"/>
    </location>
    <ligand>
        <name>Mn(2+)</name>
        <dbReference type="ChEBI" id="CHEBI:29035"/>
        <label>2</label>
    </ligand>
</feature>
<dbReference type="GeneID" id="17260836"/>
<name>A0A0D3ITG6_EMIH1</name>
<dbReference type="InterPro" id="IPR017439">
    <property type="entry name" value="Amidohydrolase"/>
</dbReference>
<dbReference type="Proteomes" id="UP000013827">
    <property type="component" value="Unassembled WGS sequence"/>
</dbReference>
<dbReference type="HOGENOM" id="CLU_023257_0_0_1"/>
<protein>
    <recommendedName>
        <fullName evidence="4">Peptidase M20 dimerisation domain-containing protein</fullName>
    </recommendedName>
</protein>
<dbReference type="GO" id="GO:0009850">
    <property type="term" value="P:auxin metabolic process"/>
    <property type="evidence" value="ECO:0007669"/>
    <property type="project" value="TreeGrafter"/>
</dbReference>
<feature type="binding site" evidence="1">
    <location>
        <position position="132"/>
    </location>
    <ligand>
        <name>Mn(2+)</name>
        <dbReference type="ChEBI" id="CHEBI:29035"/>
        <label>2</label>
    </ligand>
</feature>
<dbReference type="PANTHER" id="PTHR11014">
    <property type="entry name" value="PEPTIDASE M20 FAMILY MEMBER"/>
    <property type="match status" value="1"/>
</dbReference>
<dbReference type="GO" id="GO:0046872">
    <property type="term" value="F:metal ion binding"/>
    <property type="evidence" value="ECO:0007669"/>
    <property type="project" value="UniProtKB-KW"/>
</dbReference>
<feature type="binding site" evidence="1">
    <location>
        <position position="130"/>
    </location>
    <ligand>
        <name>Mn(2+)</name>
        <dbReference type="ChEBI" id="CHEBI:29035"/>
        <label>2</label>
    </ligand>
</feature>
<feature type="binding site" evidence="1">
    <location>
        <position position="168"/>
    </location>
    <ligand>
        <name>Mn(2+)</name>
        <dbReference type="ChEBI" id="CHEBI:29035"/>
        <label>2</label>
    </ligand>
</feature>
<dbReference type="GO" id="GO:0010179">
    <property type="term" value="F:IAA-Ala conjugate hydrolase activity"/>
    <property type="evidence" value="ECO:0007669"/>
    <property type="project" value="TreeGrafter"/>
</dbReference>
<dbReference type="Pfam" id="PF01546">
    <property type="entry name" value="Peptidase_M20"/>
    <property type="match status" value="1"/>
</dbReference>
<dbReference type="EnsemblProtists" id="EOD14551">
    <property type="protein sequence ID" value="EOD14551"/>
    <property type="gene ID" value="EMIHUDRAFT_448118"/>
</dbReference>
<reference evidence="3" key="1">
    <citation type="journal article" date="2013" name="Nature">
        <title>Pan genome of the phytoplankton Emiliania underpins its global distribution.</title>
        <authorList>
            <person name="Read B.A."/>
            <person name="Kegel J."/>
            <person name="Klute M.J."/>
            <person name="Kuo A."/>
            <person name="Lefebvre S.C."/>
            <person name="Maumus F."/>
            <person name="Mayer C."/>
            <person name="Miller J."/>
            <person name="Monier A."/>
            <person name="Salamov A."/>
            <person name="Young J."/>
            <person name="Aguilar M."/>
            <person name="Claverie J.M."/>
            <person name="Frickenhaus S."/>
            <person name="Gonzalez K."/>
            <person name="Herman E.K."/>
            <person name="Lin Y.C."/>
            <person name="Napier J."/>
            <person name="Ogata H."/>
            <person name="Sarno A.F."/>
            <person name="Shmutz J."/>
            <person name="Schroeder D."/>
            <person name="de Vargas C."/>
            <person name="Verret F."/>
            <person name="von Dassow P."/>
            <person name="Valentin K."/>
            <person name="Van de Peer Y."/>
            <person name="Wheeler G."/>
            <person name="Dacks J.B."/>
            <person name="Delwiche C.F."/>
            <person name="Dyhrman S.T."/>
            <person name="Glockner G."/>
            <person name="John U."/>
            <person name="Richards T."/>
            <person name="Worden A.Z."/>
            <person name="Zhang X."/>
            <person name="Grigoriev I.V."/>
            <person name="Allen A.E."/>
            <person name="Bidle K."/>
            <person name="Borodovsky M."/>
            <person name="Bowler C."/>
            <person name="Brownlee C."/>
            <person name="Cock J.M."/>
            <person name="Elias M."/>
            <person name="Gladyshev V.N."/>
            <person name="Groth M."/>
            <person name="Guda C."/>
            <person name="Hadaegh A."/>
            <person name="Iglesias-Rodriguez M.D."/>
            <person name="Jenkins J."/>
            <person name="Jones B.M."/>
            <person name="Lawson T."/>
            <person name="Leese F."/>
            <person name="Lindquist E."/>
            <person name="Lobanov A."/>
            <person name="Lomsadze A."/>
            <person name="Malik S.B."/>
            <person name="Marsh M.E."/>
            <person name="Mackinder L."/>
            <person name="Mock T."/>
            <person name="Mueller-Roeber B."/>
            <person name="Pagarete A."/>
            <person name="Parker M."/>
            <person name="Probert I."/>
            <person name="Quesneville H."/>
            <person name="Raines C."/>
            <person name="Rensing S.A."/>
            <person name="Riano-Pachon D.M."/>
            <person name="Richier S."/>
            <person name="Rokitta S."/>
            <person name="Shiraiwa Y."/>
            <person name="Soanes D.M."/>
            <person name="van der Giezen M."/>
            <person name="Wahlund T.M."/>
            <person name="Williams B."/>
            <person name="Wilson W."/>
            <person name="Wolfe G."/>
            <person name="Wurch L.L."/>
        </authorList>
    </citation>
    <scope>NUCLEOTIDE SEQUENCE</scope>
</reference>
<evidence type="ECO:0000256" key="1">
    <source>
        <dbReference type="PIRSR" id="PIRSR005962-1"/>
    </source>
</evidence>
<dbReference type="eggNOG" id="ENOG502QQEM">
    <property type="taxonomic scope" value="Eukaryota"/>
</dbReference>
<sequence length="405" mass="42675">MLVVTTLAWALPDGSKIHSTKLTSSAELSPAATLASAKAIDNYTITVRRELHRIPELLYDLQRTSAYVREKLDELGIAYQYPVAKEGIVATIGSGKEPCVGLRADMDALPIHEEVECPFRSRTDGKMHACGHDAHTAMLLGAARLLQERFAAGQLHGTVKLLFQPAEEGGAGGLAMRLAGVLEDAPRIGRLFALHVWPGLPSGVVASRAGTIMAAAGFYHAEFVGHARHAAEDCLTAAVTPPGAPGPCTFPPTVNAEAGGQPGQRAYQRADASLRIRYHRRAGLHRGGLPAGHTTVRRAAEALVGAESFVEVEPTMGGEDFAYLLAHRPGAMAFLGIGNRSLGTDVNLHNGRFQMDEGQLHLGAALHVELATHALAELTAGDAAGCAEGEAGPTCAEGTYLEAED</sequence>
<comment type="cofactor">
    <cofactor evidence="1">
        <name>Mn(2+)</name>
        <dbReference type="ChEBI" id="CHEBI:29035"/>
    </cofactor>
    <text evidence="1">The Mn(2+) ion enhances activity.</text>
</comment>
<accession>A0A0D3ITG6</accession>
<evidence type="ECO:0000313" key="3">
    <source>
        <dbReference type="Proteomes" id="UP000013827"/>
    </source>
</evidence>
<keyword evidence="3" id="KW-1185">Reference proteome</keyword>
<dbReference type="PANTHER" id="PTHR11014:SF63">
    <property type="entry name" value="METALLOPEPTIDASE, PUTATIVE (AFU_ORTHOLOGUE AFUA_6G09600)-RELATED"/>
    <property type="match status" value="1"/>
</dbReference>
<keyword evidence="1" id="KW-0479">Metal-binding</keyword>
<dbReference type="InterPro" id="IPR002933">
    <property type="entry name" value="Peptidase_M20"/>
</dbReference>
<dbReference type="SUPFAM" id="SSF53187">
    <property type="entry name" value="Zn-dependent exopeptidases"/>
    <property type="match status" value="1"/>
</dbReference>
<keyword evidence="1" id="KW-0464">Manganese</keyword>
<proteinExistence type="predicted"/>
<organism evidence="2 3">
    <name type="scientific">Emiliania huxleyi (strain CCMP1516)</name>
    <dbReference type="NCBI Taxonomy" id="280463"/>
    <lineage>
        <taxon>Eukaryota</taxon>
        <taxon>Haptista</taxon>
        <taxon>Haptophyta</taxon>
        <taxon>Prymnesiophyceae</taxon>
        <taxon>Isochrysidales</taxon>
        <taxon>Noelaerhabdaceae</taxon>
        <taxon>Emiliania</taxon>
    </lineage>
</organism>
<dbReference type="NCBIfam" id="TIGR01891">
    <property type="entry name" value="amidohydrolases"/>
    <property type="match status" value="1"/>
</dbReference>
<dbReference type="Gene3D" id="3.40.630.10">
    <property type="entry name" value="Zn peptidases"/>
    <property type="match status" value="2"/>
</dbReference>
<dbReference type="RefSeq" id="XP_005766980.1">
    <property type="nucleotide sequence ID" value="XM_005766923.1"/>
</dbReference>
<dbReference type="KEGG" id="ehx:EMIHUDRAFT_448118"/>
<dbReference type="GO" id="GO:0005783">
    <property type="term" value="C:endoplasmic reticulum"/>
    <property type="evidence" value="ECO:0007669"/>
    <property type="project" value="TreeGrafter"/>
</dbReference>
<evidence type="ECO:0000313" key="2">
    <source>
        <dbReference type="EnsemblProtists" id="EOD14551"/>
    </source>
</evidence>
<dbReference type="PaxDb" id="2903-EOD14551"/>
<evidence type="ECO:0008006" key="4">
    <source>
        <dbReference type="Google" id="ProtNLM"/>
    </source>
</evidence>
<dbReference type="PIRSF" id="PIRSF005962">
    <property type="entry name" value="Pept_M20D_amidohydro"/>
    <property type="match status" value="1"/>
</dbReference>
<dbReference type="AlphaFoldDB" id="A0A0D3ITG6"/>
<reference evidence="2" key="2">
    <citation type="submission" date="2024-10" db="UniProtKB">
        <authorList>
            <consortium name="EnsemblProtists"/>
        </authorList>
    </citation>
    <scope>IDENTIFICATION</scope>
</reference>